<dbReference type="GO" id="GO:0005516">
    <property type="term" value="F:calmodulin binding"/>
    <property type="evidence" value="ECO:0007669"/>
    <property type="project" value="UniProtKB-UniRule"/>
</dbReference>
<evidence type="ECO:0000256" key="1">
    <source>
        <dbReference type="ARBA" id="ARBA00008846"/>
    </source>
</evidence>
<evidence type="ECO:0000256" key="5">
    <source>
        <dbReference type="SAM" id="MobiDB-lite"/>
    </source>
</evidence>
<dbReference type="EMBL" id="JARO02004966">
    <property type="protein sequence ID" value="KPP67572.1"/>
    <property type="molecule type" value="Genomic_DNA"/>
</dbReference>
<dbReference type="Proteomes" id="UP000034805">
    <property type="component" value="Unassembled WGS sequence"/>
</dbReference>
<dbReference type="PROSITE" id="PS51421">
    <property type="entry name" value="RAS"/>
    <property type="match status" value="1"/>
</dbReference>
<dbReference type="PANTHER" id="PTHR45775:SF2">
    <property type="entry name" value="GTP-BINDING PROTEIN REM 1"/>
    <property type="match status" value="1"/>
</dbReference>
<comment type="subunit">
    <text evidence="4">Interacts with Calmodulin.</text>
</comment>
<dbReference type="SUPFAM" id="SSF52540">
    <property type="entry name" value="P-loop containing nucleoside triphosphate hydrolases"/>
    <property type="match status" value="1"/>
</dbReference>
<dbReference type="GO" id="GO:0005886">
    <property type="term" value="C:plasma membrane"/>
    <property type="evidence" value="ECO:0007669"/>
    <property type="project" value="TreeGrafter"/>
</dbReference>
<comment type="similarity">
    <text evidence="1 4">Belongs to the small GTPase superfamily. RGK family.</text>
</comment>
<dbReference type="InterPro" id="IPR051641">
    <property type="entry name" value="RGK_GTP-binding_reg"/>
</dbReference>
<dbReference type="GO" id="GO:0005246">
    <property type="term" value="F:calcium channel regulator activity"/>
    <property type="evidence" value="ECO:0007669"/>
    <property type="project" value="TreeGrafter"/>
</dbReference>
<accession>A0A0P7U0K0</accession>
<dbReference type="STRING" id="113540.ENSSFOP00015052569"/>
<evidence type="ECO:0000256" key="4">
    <source>
        <dbReference type="PIRNR" id="PIRNR038017"/>
    </source>
</evidence>
<keyword evidence="3 4" id="KW-0547">Nucleotide-binding</keyword>
<organism evidence="6 7">
    <name type="scientific">Scleropages formosus</name>
    <name type="common">Asian bonytongue</name>
    <name type="synonym">Osteoglossum formosum</name>
    <dbReference type="NCBI Taxonomy" id="113540"/>
    <lineage>
        <taxon>Eukaryota</taxon>
        <taxon>Metazoa</taxon>
        <taxon>Chordata</taxon>
        <taxon>Craniata</taxon>
        <taxon>Vertebrata</taxon>
        <taxon>Euteleostomi</taxon>
        <taxon>Actinopterygii</taxon>
        <taxon>Neopterygii</taxon>
        <taxon>Teleostei</taxon>
        <taxon>Osteoglossocephala</taxon>
        <taxon>Osteoglossomorpha</taxon>
        <taxon>Osteoglossiformes</taxon>
        <taxon>Osteoglossidae</taxon>
        <taxon>Scleropages</taxon>
    </lineage>
</organism>
<dbReference type="InterPro" id="IPR027417">
    <property type="entry name" value="P-loop_NTPase"/>
</dbReference>
<proteinExistence type="inferred from homology"/>
<feature type="compositionally biased region" description="Basic and acidic residues" evidence="5">
    <location>
        <begin position="1"/>
        <end position="14"/>
    </location>
</feature>
<dbReference type="PANTHER" id="PTHR45775">
    <property type="entry name" value="RAD, GEM/KIR FAMILY MEMBER 2, ISOFORM C"/>
    <property type="match status" value="1"/>
</dbReference>
<keyword evidence="2" id="KW-0597">Phosphoprotein</keyword>
<evidence type="ECO:0000256" key="3">
    <source>
        <dbReference type="ARBA" id="ARBA00022741"/>
    </source>
</evidence>
<comment type="caution">
    <text evidence="6">The sequence shown here is derived from an EMBL/GenBank/DDBJ whole genome shotgun (WGS) entry which is preliminary data.</text>
</comment>
<dbReference type="InterPro" id="IPR017358">
    <property type="entry name" value="RGK"/>
</dbReference>
<name>A0A0P7U0K0_SCLFO</name>
<dbReference type="AlphaFoldDB" id="A0A0P7U0K0"/>
<evidence type="ECO:0000313" key="7">
    <source>
        <dbReference type="Proteomes" id="UP000034805"/>
    </source>
</evidence>
<protein>
    <recommendedName>
        <fullName evidence="4">GTP-binding protein</fullName>
    </recommendedName>
</protein>
<reference evidence="6 7" key="1">
    <citation type="submission" date="2015-08" db="EMBL/GenBank/DDBJ databases">
        <title>The genome of the Asian arowana (Scleropages formosus).</title>
        <authorList>
            <person name="Tan M.H."/>
            <person name="Gan H.M."/>
            <person name="Croft L.J."/>
            <person name="Austin C.M."/>
        </authorList>
    </citation>
    <scope>NUCLEOTIDE SEQUENCE [LARGE SCALE GENOMIC DNA]</scope>
    <source>
        <strain evidence="6">Aro1</strain>
    </source>
</reference>
<evidence type="ECO:0000256" key="2">
    <source>
        <dbReference type="ARBA" id="ARBA00022553"/>
    </source>
</evidence>
<dbReference type="PROSITE" id="PS51419">
    <property type="entry name" value="RAB"/>
    <property type="match status" value="1"/>
</dbReference>
<keyword evidence="4" id="KW-0342">GTP-binding</keyword>
<dbReference type="PRINTS" id="PR00449">
    <property type="entry name" value="RASTRNSFRMNG"/>
</dbReference>
<keyword evidence="4" id="KW-0112">Calmodulin-binding</keyword>
<sequence length="321" mass="36224">MTLNTERDAKETLRRRASTPIPSRTRDPGCESGPRALGHPALGHSASYQPGDPTVRSRAHWSSDSEDSDSSGSECLYRVVLLGDHGVGKSSLAGIFAGIVGEKDANDHLGEDTYERTLTVDGEETTLIVMDTWETEKQEEDEKWVQDYCMQVGNAYVIVYSITDRSSFESASELRIQLRRMRQAENIPIILVGNKSDLVRCREVAVEDRRSERSRRATLTFGGVALPAAEGRACAVVFDCKFIETSASLHHNVHELFEGIVRQIRLRRDSKETNERRRSIYKRKESITKKARRFLDRLVARNNKKMALKVRSKSCHDLSVL</sequence>
<gene>
    <name evidence="6" type="ORF">Z043_113818</name>
</gene>
<dbReference type="GO" id="GO:0005525">
    <property type="term" value="F:GTP binding"/>
    <property type="evidence" value="ECO:0007669"/>
    <property type="project" value="UniProtKB-UniRule"/>
</dbReference>
<dbReference type="Pfam" id="PF00071">
    <property type="entry name" value="Ras"/>
    <property type="match status" value="1"/>
</dbReference>
<dbReference type="Gene3D" id="3.40.50.300">
    <property type="entry name" value="P-loop containing nucleotide triphosphate hydrolases"/>
    <property type="match status" value="1"/>
</dbReference>
<evidence type="ECO:0000313" key="6">
    <source>
        <dbReference type="EMBL" id="KPP67572.1"/>
    </source>
</evidence>
<dbReference type="SMART" id="SM00174">
    <property type="entry name" value="RHO"/>
    <property type="match status" value="1"/>
</dbReference>
<feature type="region of interest" description="Disordered" evidence="5">
    <location>
        <begin position="1"/>
        <end position="71"/>
    </location>
</feature>
<dbReference type="GO" id="GO:0003924">
    <property type="term" value="F:GTPase activity"/>
    <property type="evidence" value="ECO:0007669"/>
    <property type="project" value="UniProtKB-UniRule"/>
</dbReference>
<dbReference type="SMART" id="SM00173">
    <property type="entry name" value="RAS"/>
    <property type="match status" value="1"/>
</dbReference>
<dbReference type="InterPro" id="IPR001806">
    <property type="entry name" value="Small_GTPase"/>
</dbReference>
<dbReference type="CDD" id="cd04148">
    <property type="entry name" value="RGK"/>
    <property type="match status" value="1"/>
</dbReference>
<dbReference type="PIRSF" id="PIRSF038017">
    <property type="entry name" value="GTP-binding_GEM"/>
    <property type="match status" value="1"/>
</dbReference>
<dbReference type="SMART" id="SM00175">
    <property type="entry name" value="RAB"/>
    <property type="match status" value="1"/>
</dbReference>